<evidence type="ECO:0000313" key="1">
    <source>
        <dbReference type="EMBL" id="GBM25987.1"/>
    </source>
</evidence>
<accession>A0A4Y2EB41</accession>
<reference evidence="1 2" key="1">
    <citation type="journal article" date="2019" name="Sci. Rep.">
        <title>Orb-weaving spider Araneus ventricosus genome elucidates the spidroin gene catalogue.</title>
        <authorList>
            <person name="Kono N."/>
            <person name="Nakamura H."/>
            <person name="Ohtoshi R."/>
            <person name="Moran D.A.P."/>
            <person name="Shinohara A."/>
            <person name="Yoshida Y."/>
            <person name="Fujiwara M."/>
            <person name="Mori M."/>
            <person name="Tomita M."/>
            <person name="Arakawa K."/>
        </authorList>
    </citation>
    <scope>NUCLEOTIDE SEQUENCE [LARGE SCALE GENOMIC DNA]</scope>
</reference>
<dbReference type="EMBL" id="BGPR01000550">
    <property type="protein sequence ID" value="GBM25987.1"/>
    <property type="molecule type" value="Genomic_DNA"/>
</dbReference>
<name>A0A4Y2EB41_ARAVE</name>
<dbReference type="Proteomes" id="UP000499080">
    <property type="component" value="Unassembled WGS sequence"/>
</dbReference>
<sequence length="160" mass="17944">MKNKEEISLQNRFNTENELPQRVTEMKLQCTTAPDLFQCDHPPRGPHIAFCTKHSRWPKVTCHQEYSAQSVICCHQLRDPTNIYLRLQITPQEKVALGRGGLVVRSRLWGRRAPGSKPDSTEDPPCMGHVKSYVVVKRPPVGVAWKFGEGGASSGVVLVI</sequence>
<evidence type="ECO:0000313" key="2">
    <source>
        <dbReference type="Proteomes" id="UP000499080"/>
    </source>
</evidence>
<comment type="caution">
    <text evidence="1">The sequence shown here is derived from an EMBL/GenBank/DDBJ whole genome shotgun (WGS) entry which is preliminary data.</text>
</comment>
<protein>
    <submittedName>
        <fullName evidence="1">Uncharacterized protein</fullName>
    </submittedName>
</protein>
<keyword evidence="2" id="KW-1185">Reference proteome</keyword>
<proteinExistence type="predicted"/>
<gene>
    <name evidence="1" type="ORF">AVEN_223121_1</name>
</gene>
<dbReference type="AlphaFoldDB" id="A0A4Y2EB41"/>
<organism evidence="1 2">
    <name type="scientific">Araneus ventricosus</name>
    <name type="common">Orbweaver spider</name>
    <name type="synonym">Epeira ventricosa</name>
    <dbReference type="NCBI Taxonomy" id="182803"/>
    <lineage>
        <taxon>Eukaryota</taxon>
        <taxon>Metazoa</taxon>
        <taxon>Ecdysozoa</taxon>
        <taxon>Arthropoda</taxon>
        <taxon>Chelicerata</taxon>
        <taxon>Arachnida</taxon>
        <taxon>Araneae</taxon>
        <taxon>Araneomorphae</taxon>
        <taxon>Entelegynae</taxon>
        <taxon>Araneoidea</taxon>
        <taxon>Araneidae</taxon>
        <taxon>Araneus</taxon>
    </lineage>
</organism>